<evidence type="ECO:0000256" key="4">
    <source>
        <dbReference type="ARBA" id="ARBA00023136"/>
    </source>
</evidence>
<accession>A0ABS6K9W9</accession>
<dbReference type="PROSITE" id="PS50928">
    <property type="entry name" value="ABC_TM1"/>
    <property type="match status" value="1"/>
</dbReference>
<evidence type="ECO:0000256" key="2">
    <source>
        <dbReference type="ARBA" id="ARBA00022692"/>
    </source>
</evidence>
<gene>
    <name evidence="7" type="ORF">KTH90_14860</name>
</gene>
<sequence>MSRWIDKHLKVIFMAPVIIFVLVMIVAPMLYTIGLSFCDWSMSNIKPPEFVGVANYIDLFHDDRFWGAVLRTFLFVIGAIVVETLLGIGIAVLINRKFFATNVIKTVFILPVVATPVAVGMVWKLILEPTIGYANVLVSAFGLPKQQFLASASQVLPSLIMIDVWEWTPMVMLMVLAGLMTIPGEMYESAKVDGASPVQRFFHITIPLASPAILSAILLRLIDVIKTFDIIYATTQGGPGYASETINILATVTSFQYFQFGDASAITVMFFMVVILIACIFMFIKKKVEVDY</sequence>
<feature type="transmembrane region" description="Helical" evidence="5">
    <location>
        <begin position="202"/>
        <end position="222"/>
    </location>
</feature>
<evidence type="ECO:0000256" key="5">
    <source>
        <dbReference type="RuleBase" id="RU363032"/>
    </source>
</evidence>
<feature type="transmembrane region" description="Helical" evidence="5">
    <location>
        <begin position="263"/>
        <end position="284"/>
    </location>
</feature>
<evidence type="ECO:0000259" key="6">
    <source>
        <dbReference type="PROSITE" id="PS50928"/>
    </source>
</evidence>
<dbReference type="PANTHER" id="PTHR43759:SF1">
    <property type="entry name" value="GLUCOSE IMPORT SYSTEM PERMEASE PROTEIN GLCT"/>
    <property type="match status" value="1"/>
</dbReference>
<proteinExistence type="inferred from homology"/>
<evidence type="ECO:0000256" key="3">
    <source>
        <dbReference type="ARBA" id="ARBA00022989"/>
    </source>
</evidence>
<feature type="transmembrane region" description="Helical" evidence="5">
    <location>
        <begin position="73"/>
        <end position="94"/>
    </location>
</feature>
<dbReference type="InterPro" id="IPR052730">
    <property type="entry name" value="Sugar_ABC_transporter"/>
</dbReference>
<keyword evidence="4 5" id="KW-0472">Membrane</keyword>
<dbReference type="SUPFAM" id="SSF160964">
    <property type="entry name" value="MalF N-terminal region-like"/>
    <property type="match status" value="1"/>
</dbReference>
<feature type="transmembrane region" description="Helical" evidence="5">
    <location>
        <begin position="164"/>
        <end position="182"/>
    </location>
</feature>
<feature type="transmembrane region" description="Helical" evidence="5">
    <location>
        <begin position="12"/>
        <end position="33"/>
    </location>
</feature>
<comment type="subcellular location">
    <subcellularLocation>
        <location evidence="5">Cell membrane</location>
        <topology evidence="5">Multi-pass membrane protein</topology>
    </subcellularLocation>
    <subcellularLocation>
        <location evidence="1">Membrane</location>
        <topology evidence="1">Multi-pass membrane protein</topology>
    </subcellularLocation>
</comment>
<keyword evidence="5" id="KW-0813">Transport</keyword>
<evidence type="ECO:0000256" key="1">
    <source>
        <dbReference type="ARBA" id="ARBA00004141"/>
    </source>
</evidence>
<protein>
    <submittedName>
        <fullName evidence="7">Sugar ABC transporter permease</fullName>
    </submittedName>
</protein>
<keyword evidence="8" id="KW-1185">Reference proteome</keyword>
<evidence type="ECO:0000313" key="7">
    <source>
        <dbReference type="EMBL" id="MBU9727297.1"/>
    </source>
</evidence>
<organism evidence="7 8">
    <name type="scientific">Diplocloster modestus</name>
    <dbReference type="NCBI Taxonomy" id="2850322"/>
    <lineage>
        <taxon>Bacteria</taxon>
        <taxon>Bacillati</taxon>
        <taxon>Bacillota</taxon>
        <taxon>Clostridia</taxon>
        <taxon>Lachnospirales</taxon>
        <taxon>Lachnospiraceae</taxon>
        <taxon>Diplocloster</taxon>
    </lineage>
</organism>
<dbReference type="SUPFAM" id="SSF161098">
    <property type="entry name" value="MetI-like"/>
    <property type="match status" value="1"/>
</dbReference>
<comment type="similarity">
    <text evidence="5">Belongs to the binding-protein-dependent transport system permease family.</text>
</comment>
<keyword evidence="2 5" id="KW-0812">Transmembrane</keyword>
<evidence type="ECO:0000313" key="8">
    <source>
        <dbReference type="Proteomes" id="UP001314681"/>
    </source>
</evidence>
<keyword evidence="3 5" id="KW-1133">Transmembrane helix</keyword>
<comment type="caution">
    <text evidence="7">The sequence shown here is derived from an EMBL/GenBank/DDBJ whole genome shotgun (WGS) entry which is preliminary data.</text>
</comment>
<dbReference type="InterPro" id="IPR000515">
    <property type="entry name" value="MetI-like"/>
</dbReference>
<reference evidence="7 8" key="1">
    <citation type="submission" date="2021-06" db="EMBL/GenBank/DDBJ databases">
        <title>Description of novel taxa of the family Lachnospiraceae.</title>
        <authorList>
            <person name="Chaplin A.V."/>
            <person name="Sokolova S.R."/>
            <person name="Pikina A.P."/>
            <person name="Korzhanova M."/>
            <person name="Belova V."/>
            <person name="Korostin D."/>
            <person name="Efimov B.A."/>
        </authorList>
    </citation>
    <scope>NUCLEOTIDE SEQUENCE [LARGE SCALE GENOMIC DNA]</scope>
    <source>
        <strain evidence="7 8">ASD4241</strain>
    </source>
</reference>
<dbReference type="EMBL" id="JAHQCX010000010">
    <property type="protein sequence ID" value="MBU9727297.1"/>
    <property type="molecule type" value="Genomic_DNA"/>
</dbReference>
<dbReference type="RefSeq" id="WP_158354031.1">
    <property type="nucleotide sequence ID" value="NZ_JAHQCX010000010.1"/>
</dbReference>
<feature type="domain" description="ABC transmembrane type-1" evidence="6">
    <location>
        <begin position="69"/>
        <end position="281"/>
    </location>
</feature>
<dbReference type="CDD" id="cd06261">
    <property type="entry name" value="TM_PBP2"/>
    <property type="match status" value="1"/>
</dbReference>
<dbReference type="Proteomes" id="UP001314681">
    <property type="component" value="Unassembled WGS sequence"/>
</dbReference>
<feature type="transmembrane region" description="Helical" evidence="5">
    <location>
        <begin position="106"/>
        <end position="126"/>
    </location>
</feature>
<dbReference type="Gene3D" id="1.10.3720.10">
    <property type="entry name" value="MetI-like"/>
    <property type="match status" value="1"/>
</dbReference>
<dbReference type="Pfam" id="PF00528">
    <property type="entry name" value="BPD_transp_1"/>
    <property type="match status" value="1"/>
</dbReference>
<dbReference type="InterPro" id="IPR035906">
    <property type="entry name" value="MetI-like_sf"/>
</dbReference>
<name>A0ABS6K9W9_9FIRM</name>
<dbReference type="PANTHER" id="PTHR43759">
    <property type="entry name" value="TREHALOSE TRANSPORT SYSTEM PERMEASE PROTEIN SUGA"/>
    <property type="match status" value="1"/>
</dbReference>